<dbReference type="RefSeq" id="WP_013048887.1">
    <property type="nucleotide sequence ID" value="NC_014011.1"/>
</dbReference>
<name>D5EGE2_AMICL</name>
<dbReference type="InterPro" id="IPR010827">
    <property type="entry name" value="BamA/TamA_POTRA"/>
</dbReference>
<dbReference type="InterPro" id="IPR039910">
    <property type="entry name" value="D15-like"/>
</dbReference>
<evidence type="ECO:0000313" key="8">
    <source>
        <dbReference type="EMBL" id="ADE57624.1"/>
    </source>
</evidence>
<dbReference type="PROSITE" id="PS51779">
    <property type="entry name" value="POTRA"/>
    <property type="match status" value="2"/>
</dbReference>
<evidence type="ECO:0000259" key="7">
    <source>
        <dbReference type="PROSITE" id="PS51779"/>
    </source>
</evidence>
<dbReference type="AlphaFoldDB" id="D5EGE2"/>
<feature type="domain" description="POTRA" evidence="7">
    <location>
        <begin position="99"/>
        <end position="172"/>
    </location>
</feature>
<dbReference type="Pfam" id="PF07244">
    <property type="entry name" value="POTRA"/>
    <property type="match status" value="3"/>
</dbReference>
<keyword evidence="3 6" id="KW-0732">Signal</keyword>
<evidence type="ECO:0000256" key="4">
    <source>
        <dbReference type="ARBA" id="ARBA00023136"/>
    </source>
</evidence>
<evidence type="ECO:0000256" key="3">
    <source>
        <dbReference type="ARBA" id="ARBA00022729"/>
    </source>
</evidence>
<dbReference type="PANTHER" id="PTHR12815">
    <property type="entry name" value="SORTING AND ASSEMBLY MACHINERY SAMM50 PROTEIN FAMILY MEMBER"/>
    <property type="match status" value="1"/>
</dbReference>
<evidence type="ECO:0000256" key="5">
    <source>
        <dbReference type="ARBA" id="ARBA00023237"/>
    </source>
</evidence>
<keyword evidence="4" id="KW-0472">Membrane</keyword>
<organism evidence="8 9">
    <name type="scientific">Aminobacterium colombiense (strain DSM 12261 / ALA-1)</name>
    <dbReference type="NCBI Taxonomy" id="572547"/>
    <lineage>
        <taxon>Bacteria</taxon>
        <taxon>Thermotogati</taxon>
        <taxon>Synergistota</taxon>
        <taxon>Synergistia</taxon>
        <taxon>Synergistales</taxon>
        <taxon>Aminobacteriaceae</taxon>
        <taxon>Aminobacterium</taxon>
    </lineage>
</organism>
<dbReference type="Pfam" id="PF01103">
    <property type="entry name" value="Omp85"/>
    <property type="match status" value="1"/>
</dbReference>
<dbReference type="InterPro" id="IPR034746">
    <property type="entry name" value="POTRA"/>
</dbReference>
<evidence type="ECO:0000256" key="1">
    <source>
        <dbReference type="ARBA" id="ARBA00004370"/>
    </source>
</evidence>
<evidence type="ECO:0000313" key="9">
    <source>
        <dbReference type="Proteomes" id="UP000002366"/>
    </source>
</evidence>
<dbReference type="PANTHER" id="PTHR12815:SF47">
    <property type="entry name" value="TRANSLOCATION AND ASSEMBLY MODULE SUBUNIT TAMA"/>
    <property type="match status" value="1"/>
</dbReference>
<dbReference type="Proteomes" id="UP000002366">
    <property type="component" value="Chromosome"/>
</dbReference>
<gene>
    <name evidence="8" type="ordered locus">Amico_1507</name>
</gene>
<protein>
    <submittedName>
        <fullName evidence="8">Surface antigen (D15)</fullName>
    </submittedName>
</protein>
<feature type="domain" description="POTRA" evidence="7">
    <location>
        <begin position="27"/>
        <end position="98"/>
    </location>
</feature>
<keyword evidence="5" id="KW-0998">Cell outer membrane</keyword>
<dbReference type="Gene3D" id="3.10.20.310">
    <property type="entry name" value="membrane protein fhac"/>
    <property type="match status" value="3"/>
</dbReference>
<dbReference type="Gene3D" id="2.40.160.50">
    <property type="entry name" value="membrane protein fhac: a member of the omp85/tpsb transporter family"/>
    <property type="match status" value="1"/>
</dbReference>
<dbReference type="InterPro" id="IPR000184">
    <property type="entry name" value="Bac_surfAg_D15"/>
</dbReference>
<keyword evidence="2" id="KW-0812">Transmembrane</keyword>
<keyword evidence="9" id="KW-1185">Reference proteome</keyword>
<dbReference type="eggNOG" id="COG4775">
    <property type="taxonomic scope" value="Bacteria"/>
</dbReference>
<proteinExistence type="predicted"/>
<dbReference type="KEGG" id="aco:Amico_1507"/>
<dbReference type="GO" id="GO:0019867">
    <property type="term" value="C:outer membrane"/>
    <property type="evidence" value="ECO:0007669"/>
    <property type="project" value="InterPro"/>
</dbReference>
<reference evidence="8 9" key="1">
    <citation type="journal article" date="2010" name="Stand. Genomic Sci.">
        <title>Complete genome sequence of Aminobacterium colombiense type strain (ALA-1).</title>
        <authorList>
            <person name="Chertkov O."/>
            <person name="Sikorski J."/>
            <person name="Brambilla E."/>
            <person name="Lapidus A."/>
            <person name="Copeland A."/>
            <person name="Glavina Del Rio T."/>
            <person name="Nolan M."/>
            <person name="Lucas S."/>
            <person name="Tice H."/>
            <person name="Cheng J.F."/>
            <person name="Han C."/>
            <person name="Detter J.C."/>
            <person name="Bruce D."/>
            <person name="Tapia R."/>
            <person name="Goodwin L."/>
            <person name="Pitluck S."/>
            <person name="Liolios K."/>
            <person name="Ivanova N."/>
            <person name="Mavromatis K."/>
            <person name="Ovchinnikova G."/>
            <person name="Pati A."/>
            <person name="Chen A."/>
            <person name="Palaniappan K."/>
            <person name="Land M."/>
            <person name="Hauser L."/>
            <person name="Chang Y.J."/>
            <person name="Jeffries C.D."/>
            <person name="Spring S."/>
            <person name="Rohde M."/>
            <person name="Goker M."/>
            <person name="Bristow J."/>
            <person name="Eisen J.A."/>
            <person name="Markowitz V."/>
            <person name="Hugenholtz P."/>
            <person name="Kyrpides N.C."/>
            <person name="Klenk H.P."/>
        </authorList>
    </citation>
    <scope>NUCLEOTIDE SEQUENCE [LARGE SCALE GENOMIC DNA]</scope>
    <source>
        <strain evidence="9">DSM 12261 / ALA-1</strain>
    </source>
</reference>
<comment type="subcellular location">
    <subcellularLocation>
        <location evidence="1">Membrane</location>
    </subcellularLocation>
</comment>
<sequence>MKRPVFISIMCFFFMMFMSLGVWAQEPPVVSRDVRGNEHVVSEHILSATGTKIGEPLNREQLQKDVEAIYELGFFSFVDVDLAVVEGGVGVTYVVKENPVVDKIEFSGNTVYSDEDLLKLVFTAPGAVFNRVFFRHDLERIQEKYQKDGYVMTRIADVQIEGGIINVQIMEPIVGDIIIQGNTKTKSYVIERQIKVKKGDLFNATVLRHSINKIQQMGFFEDVNVGFEPGDTPLATNVVVTVEEKKTAAVGLSISHGTESGWSGGLSYGDSNWRGKGHNAEVGFETGDNEQYWLTYTEPYMDDIYYAWKVGAYKRVYEERGFYRAGAKRLEYDEERVGFYIGAGKKFSFDPRLSWYLTLDWHDVDVSNVVKLPAGTQEDLDDLTTGTTFAVIGTLTWNTLDEYLSYSKGHIIDLSVEHALDMLGADWTYTKYWAQGRYYIPVMGLGDFLDFNLGKEDNPPIFATRIKAGFSSGVLPSAERYSLGGSNSLRGYDGGEFEGDEMFLANVEARIPIESAFGFVLFYDIGNAWRGEDNFSFSDLHDSWGVGVRVKTPLGNLRLDYAQGEDENKTHFGFGELF</sequence>
<evidence type="ECO:0000256" key="2">
    <source>
        <dbReference type="ARBA" id="ARBA00022692"/>
    </source>
</evidence>
<feature type="signal peptide" evidence="6">
    <location>
        <begin position="1"/>
        <end position="24"/>
    </location>
</feature>
<dbReference type="HOGENOM" id="CLU_007664_4_0_0"/>
<dbReference type="STRING" id="572547.Amico_1507"/>
<dbReference type="EMBL" id="CP001997">
    <property type="protein sequence ID" value="ADE57624.1"/>
    <property type="molecule type" value="Genomic_DNA"/>
</dbReference>
<feature type="chain" id="PRO_5003070651" evidence="6">
    <location>
        <begin position="25"/>
        <end position="578"/>
    </location>
</feature>
<evidence type="ECO:0000256" key="6">
    <source>
        <dbReference type="SAM" id="SignalP"/>
    </source>
</evidence>
<accession>D5EGE2</accession>